<dbReference type="AlphaFoldDB" id="A0A1W6ZFM6"/>
<dbReference type="PANTHER" id="PTHR34824:SF1">
    <property type="entry name" value="HEAT-INDUCIBLE TRANSCRIPTION REPRESSOR HRCA"/>
    <property type="match status" value="1"/>
</dbReference>
<dbReference type="Gene3D" id="3.30.450.40">
    <property type="match status" value="1"/>
</dbReference>
<accession>A0A1W6ZFM6</accession>
<comment type="similarity">
    <text evidence="5">Belongs to the HrcA family.</text>
</comment>
<comment type="function">
    <text evidence="5">Negative regulator of class I heat shock genes (grpE-dnaK-dnaJ and groELS operons). Prevents heat-shock induction of these operons.</text>
</comment>
<dbReference type="InterPro" id="IPR005104">
    <property type="entry name" value="WHTH_HrcA_DNA-bd"/>
</dbReference>
<sequence>MDDRARALLKALIERYIADGQPVGSRTLSKVFDLSPATIRNVMADLEDQGLIHSPHTSAGRVPTPRGYRMFVDSLLAVRAYQLHQPNVGELLPVAEPARAVNAAAALLSNLTQFAGVVLTPKRSQVFRQIEFIRLSDRRVLLIIVTPDGDVQNRILTVQRDYNESELTEAGNFFNVHFSGKSFDAVRRTLSTELAQLREDISKLMQAAVEASAEAADDGDAVVISGERKLLDVTDIASDMDRLRKMFSLFEKKTDLLQLLDVSSRAQGVQIYIGGDSQLVPFEEVSVITAPYGVDGKVVGTLGVIGPTRMSYERVIPIVDITARLLSNALSQNHQ</sequence>
<organism evidence="9 10">
    <name type="scientific">Bordetella genomosp. 13</name>
    <dbReference type="NCBI Taxonomy" id="463040"/>
    <lineage>
        <taxon>Bacteria</taxon>
        <taxon>Pseudomonadati</taxon>
        <taxon>Pseudomonadota</taxon>
        <taxon>Betaproteobacteria</taxon>
        <taxon>Burkholderiales</taxon>
        <taxon>Alcaligenaceae</taxon>
        <taxon>Bordetella</taxon>
    </lineage>
</organism>
<dbReference type="RefSeq" id="WP_086079868.1">
    <property type="nucleotide sequence ID" value="NZ_CP021111.1"/>
</dbReference>
<keyword evidence="1 5" id="KW-0678">Repressor</keyword>
<name>A0A1W6ZFM6_9BORD</name>
<dbReference type="InterPro" id="IPR036388">
    <property type="entry name" value="WH-like_DNA-bd_sf"/>
</dbReference>
<evidence type="ECO:0000259" key="7">
    <source>
        <dbReference type="Pfam" id="PF01628"/>
    </source>
</evidence>
<dbReference type="Pfam" id="PF01628">
    <property type="entry name" value="HrcA"/>
    <property type="match status" value="1"/>
</dbReference>
<evidence type="ECO:0000313" key="9">
    <source>
        <dbReference type="EMBL" id="ARP96117.1"/>
    </source>
</evidence>
<reference evidence="9 10" key="1">
    <citation type="submission" date="2017-05" db="EMBL/GenBank/DDBJ databases">
        <title>Complete and WGS of Bordetella genogroups.</title>
        <authorList>
            <person name="Spilker T."/>
            <person name="LiPuma J."/>
        </authorList>
    </citation>
    <scope>NUCLEOTIDE SEQUENCE [LARGE SCALE GENOMIC DNA]</scope>
    <source>
        <strain evidence="9 10">AU7206</strain>
    </source>
</reference>
<dbReference type="Gene3D" id="3.30.390.60">
    <property type="entry name" value="Heat-inducible transcription repressor hrca homolog, domain 3"/>
    <property type="match status" value="1"/>
</dbReference>
<dbReference type="STRING" id="463040.CAL15_18090"/>
<keyword evidence="4 5" id="KW-0804">Transcription</keyword>
<evidence type="ECO:0000313" key="10">
    <source>
        <dbReference type="Proteomes" id="UP000194161"/>
    </source>
</evidence>
<dbReference type="KEGG" id="bgm:CAL15_18090"/>
<dbReference type="InterPro" id="IPR023120">
    <property type="entry name" value="WHTH_transcript_rep_HrcA_IDD"/>
</dbReference>
<dbReference type="GO" id="GO:0003677">
    <property type="term" value="F:DNA binding"/>
    <property type="evidence" value="ECO:0007669"/>
    <property type="project" value="InterPro"/>
</dbReference>
<dbReference type="OrthoDB" id="9783139at2"/>
<dbReference type="InterPro" id="IPR029016">
    <property type="entry name" value="GAF-like_dom_sf"/>
</dbReference>
<evidence type="ECO:0000256" key="6">
    <source>
        <dbReference type="SAM" id="Coils"/>
    </source>
</evidence>
<dbReference type="GO" id="GO:0045892">
    <property type="term" value="P:negative regulation of DNA-templated transcription"/>
    <property type="evidence" value="ECO:0007669"/>
    <property type="project" value="UniProtKB-UniRule"/>
</dbReference>
<evidence type="ECO:0000256" key="4">
    <source>
        <dbReference type="ARBA" id="ARBA00023163"/>
    </source>
</evidence>
<evidence type="ECO:0000259" key="8">
    <source>
        <dbReference type="Pfam" id="PF03444"/>
    </source>
</evidence>
<keyword evidence="3 5" id="KW-0346">Stress response</keyword>
<dbReference type="SUPFAM" id="SSF55781">
    <property type="entry name" value="GAF domain-like"/>
    <property type="match status" value="1"/>
</dbReference>
<keyword evidence="6" id="KW-0175">Coiled coil</keyword>
<evidence type="ECO:0000256" key="5">
    <source>
        <dbReference type="HAMAP-Rule" id="MF_00081"/>
    </source>
</evidence>
<dbReference type="Pfam" id="PF03444">
    <property type="entry name" value="WHD_HrcA"/>
    <property type="match status" value="1"/>
</dbReference>
<proteinExistence type="inferred from homology"/>
<dbReference type="EMBL" id="CP021111">
    <property type="protein sequence ID" value="ARP96117.1"/>
    <property type="molecule type" value="Genomic_DNA"/>
</dbReference>
<evidence type="ECO:0000256" key="3">
    <source>
        <dbReference type="ARBA" id="ARBA00023016"/>
    </source>
</evidence>
<dbReference type="InterPro" id="IPR021153">
    <property type="entry name" value="HrcA_C"/>
</dbReference>
<dbReference type="InterPro" id="IPR002571">
    <property type="entry name" value="HrcA"/>
</dbReference>
<gene>
    <name evidence="5" type="primary">hrcA</name>
    <name evidence="9" type="ORF">CAL15_18090</name>
</gene>
<dbReference type="NCBIfam" id="TIGR00331">
    <property type="entry name" value="hrcA"/>
    <property type="match status" value="1"/>
</dbReference>
<dbReference type="PANTHER" id="PTHR34824">
    <property type="entry name" value="HEAT-INDUCIBLE TRANSCRIPTION REPRESSOR HRCA"/>
    <property type="match status" value="1"/>
</dbReference>
<dbReference type="InterPro" id="IPR036390">
    <property type="entry name" value="WH_DNA-bd_sf"/>
</dbReference>
<dbReference type="Gene3D" id="1.10.10.10">
    <property type="entry name" value="Winged helix-like DNA-binding domain superfamily/Winged helix DNA-binding domain"/>
    <property type="match status" value="1"/>
</dbReference>
<dbReference type="HAMAP" id="MF_00081">
    <property type="entry name" value="HrcA"/>
    <property type="match status" value="1"/>
</dbReference>
<protein>
    <recommendedName>
        <fullName evidence="5">Heat-inducible transcription repressor HrcA</fullName>
    </recommendedName>
</protein>
<feature type="domain" description="Heat-inducible transcription repressor HrcA C-terminal" evidence="7">
    <location>
        <begin position="101"/>
        <end position="316"/>
    </location>
</feature>
<keyword evidence="2 5" id="KW-0805">Transcription regulation</keyword>
<dbReference type="Proteomes" id="UP000194161">
    <property type="component" value="Chromosome"/>
</dbReference>
<evidence type="ECO:0000256" key="2">
    <source>
        <dbReference type="ARBA" id="ARBA00023015"/>
    </source>
</evidence>
<keyword evidence="10" id="KW-1185">Reference proteome</keyword>
<dbReference type="SUPFAM" id="SSF46785">
    <property type="entry name" value="Winged helix' DNA-binding domain"/>
    <property type="match status" value="1"/>
</dbReference>
<feature type="coiled-coil region" evidence="6">
    <location>
        <begin position="187"/>
        <end position="214"/>
    </location>
</feature>
<evidence type="ECO:0000256" key="1">
    <source>
        <dbReference type="ARBA" id="ARBA00022491"/>
    </source>
</evidence>
<dbReference type="PIRSF" id="PIRSF005485">
    <property type="entry name" value="HrcA"/>
    <property type="match status" value="1"/>
</dbReference>
<feature type="domain" description="Winged helix-turn-helix transcription repressor HrcA DNA-binding" evidence="8">
    <location>
        <begin position="6"/>
        <end position="70"/>
    </location>
</feature>